<feature type="compositionally biased region" description="Basic residues" evidence="1">
    <location>
        <begin position="151"/>
        <end position="163"/>
    </location>
</feature>
<dbReference type="OrthoDB" id="329766at2759"/>
<feature type="region of interest" description="Disordered" evidence="1">
    <location>
        <begin position="130"/>
        <end position="177"/>
    </location>
</feature>
<feature type="region of interest" description="Disordered" evidence="1">
    <location>
        <begin position="305"/>
        <end position="342"/>
    </location>
</feature>
<dbReference type="Proteomes" id="UP000221165">
    <property type="component" value="Unassembled WGS sequence"/>
</dbReference>
<accession>A0A2C6KYC8</accession>
<name>A0A2C6KYC8_9APIC</name>
<feature type="region of interest" description="Disordered" evidence="1">
    <location>
        <begin position="17"/>
        <end position="37"/>
    </location>
</feature>
<organism evidence="2 3">
    <name type="scientific">Cystoisospora suis</name>
    <dbReference type="NCBI Taxonomy" id="483139"/>
    <lineage>
        <taxon>Eukaryota</taxon>
        <taxon>Sar</taxon>
        <taxon>Alveolata</taxon>
        <taxon>Apicomplexa</taxon>
        <taxon>Conoidasida</taxon>
        <taxon>Coccidia</taxon>
        <taxon>Eucoccidiorida</taxon>
        <taxon>Eimeriorina</taxon>
        <taxon>Sarcocystidae</taxon>
        <taxon>Cystoisospora</taxon>
    </lineage>
</organism>
<dbReference type="GeneID" id="94428626"/>
<evidence type="ECO:0000313" key="2">
    <source>
        <dbReference type="EMBL" id="PHJ20924.1"/>
    </source>
</evidence>
<feature type="compositionally biased region" description="Acidic residues" evidence="1">
    <location>
        <begin position="25"/>
        <end position="35"/>
    </location>
</feature>
<feature type="region of interest" description="Disordered" evidence="1">
    <location>
        <begin position="535"/>
        <end position="557"/>
    </location>
</feature>
<feature type="region of interest" description="Disordered" evidence="1">
    <location>
        <begin position="455"/>
        <end position="499"/>
    </location>
</feature>
<proteinExistence type="predicted"/>
<dbReference type="VEuPathDB" id="ToxoDB:CSUI_005237"/>
<feature type="compositionally biased region" description="Low complexity" evidence="1">
    <location>
        <begin position="482"/>
        <end position="495"/>
    </location>
</feature>
<sequence>MDAFSCHRLPSYSRCDTPATCDDSAPPDENPEDWTPDPAERAAQLKSVIDKISRDSYRSIECLKTTLAAVDRRITATTLPHACHGDEQARSVPSGNQRRFFYNRASIDSVVSCRNAFTVDADLPIETKKLQPDEASISSQSTITRPQGRKERSRKHGRVRGHQRREGYDTPQATAQGATVPAQLDGVFKGLKSLKLESERLHASLQQAQDLAHKLSQGSSSHSVSLPASKECQVEYARRVYAKLTEKLESSLRLASRLQTRINILGQKSRQKLSDIYSDIHIRQQFGLPPWPVRVNKPSPTLLRAQGGSCTSSWQADERRPNVRSDSTVHSQSAYSCGLGPTAGDPGWHPSLRCPASQSENRKDSLLQSLLATDPAPPKHRYGLHEPLQECRPPDAPGGYSRLESLFGPSSDADCSSGGFARRAPVQHESHMRVHNTGRPLTSQSTWLCCSPVGSSRRVNDGSQVVSQRAPHRSQSTHFPCSPSRGDSGPGSSDGANLYAGETKSPSRCCLMKFASCQHGPQDRPFTPTSAMLSAVRPSPEIERPTGATGTGLSSHM</sequence>
<keyword evidence="3" id="KW-1185">Reference proteome</keyword>
<gene>
    <name evidence="2" type="ORF">CSUI_005237</name>
</gene>
<reference evidence="2 3" key="1">
    <citation type="journal article" date="2017" name="Int. J. Parasitol.">
        <title>The genome of the protozoan parasite Cystoisospora suis and a reverse vaccinology approach to identify vaccine candidates.</title>
        <authorList>
            <person name="Palmieri N."/>
            <person name="Shrestha A."/>
            <person name="Ruttkowski B."/>
            <person name="Beck T."/>
            <person name="Vogl C."/>
            <person name="Tomley F."/>
            <person name="Blake D.P."/>
            <person name="Joachim A."/>
        </authorList>
    </citation>
    <scope>NUCLEOTIDE SEQUENCE [LARGE SCALE GENOMIC DNA]</scope>
    <source>
        <strain evidence="2 3">Wien I</strain>
    </source>
</reference>
<feature type="compositionally biased region" description="Polar residues" evidence="1">
    <location>
        <begin position="136"/>
        <end position="145"/>
    </location>
</feature>
<protein>
    <submittedName>
        <fullName evidence="2">Uncharacterized protein</fullName>
    </submittedName>
</protein>
<feature type="compositionally biased region" description="Polar residues" evidence="1">
    <location>
        <begin position="324"/>
        <end position="335"/>
    </location>
</feature>
<evidence type="ECO:0000256" key="1">
    <source>
        <dbReference type="SAM" id="MobiDB-lite"/>
    </source>
</evidence>
<comment type="caution">
    <text evidence="2">The sequence shown here is derived from an EMBL/GenBank/DDBJ whole genome shotgun (WGS) entry which is preliminary data.</text>
</comment>
<dbReference type="EMBL" id="MIGC01002529">
    <property type="protein sequence ID" value="PHJ20924.1"/>
    <property type="molecule type" value="Genomic_DNA"/>
</dbReference>
<dbReference type="RefSeq" id="XP_067922609.1">
    <property type="nucleotide sequence ID" value="XM_068065415.1"/>
</dbReference>
<feature type="compositionally biased region" description="Polar residues" evidence="1">
    <location>
        <begin position="461"/>
        <end position="479"/>
    </location>
</feature>
<dbReference type="AlphaFoldDB" id="A0A2C6KYC8"/>
<evidence type="ECO:0000313" key="3">
    <source>
        <dbReference type="Proteomes" id="UP000221165"/>
    </source>
</evidence>